<dbReference type="InterPro" id="IPR036691">
    <property type="entry name" value="Endo/exonu/phosph_ase_sf"/>
</dbReference>
<dbReference type="InterPro" id="IPR043636">
    <property type="entry name" value="L1_RRM_dom"/>
</dbReference>
<dbReference type="PANTHER" id="PTHR19446">
    <property type="entry name" value="REVERSE TRANSCRIPTASES"/>
    <property type="match status" value="1"/>
</dbReference>
<name>S8DJ42_9LAMI</name>
<evidence type="ECO:0000256" key="1">
    <source>
        <dbReference type="ARBA" id="ARBA00061640"/>
    </source>
</evidence>
<evidence type="ECO:0000313" key="6">
    <source>
        <dbReference type="Proteomes" id="UP000015453"/>
    </source>
</evidence>
<evidence type="ECO:0000259" key="3">
    <source>
        <dbReference type="Pfam" id="PF03372"/>
    </source>
</evidence>
<feature type="non-terminal residue" evidence="5">
    <location>
        <position position="696"/>
    </location>
</feature>
<evidence type="ECO:0000313" key="5">
    <source>
        <dbReference type="EMBL" id="EPS59507.1"/>
    </source>
</evidence>
<gene>
    <name evidence="5" type="ORF">M569_15298</name>
</gene>
<feature type="non-terminal residue" evidence="5">
    <location>
        <position position="1"/>
    </location>
</feature>
<proteinExistence type="inferred from homology"/>
<dbReference type="Pfam" id="PF03372">
    <property type="entry name" value="Exo_endo_phos"/>
    <property type="match status" value="1"/>
</dbReference>
<dbReference type="Gene3D" id="3.60.10.10">
    <property type="entry name" value="Endonuclease/exonuclease/phosphatase"/>
    <property type="match status" value="1"/>
</dbReference>
<dbReference type="InterPro" id="IPR042566">
    <property type="entry name" value="L1_C"/>
</dbReference>
<evidence type="ECO:0000259" key="2">
    <source>
        <dbReference type="Pfam" id="PF02994"/>
    </source>
</evidence>
<feature type="domain" description="L1 transposable element dsRBD-like" evidence="4">
    <location>
        <begin position="84"/>
        <end position="137"/>
    </location>
</feature>
<dbReference type="SUPFAM" id="SSF56672">
    <property type="entry name" value="DNA/RNA polymerases"/>
    <property type="match status" value="1"/>
</dbReference>
<dbReference type="CDD" id="cd09076">
    <property type="entry name" value="L1-EN"/>
    <property type="match status" value="1"/>
</dbReference>
<dbReference type="GO" id="GO:0003824">
    <property type="term" value="F:catalytic activity"/>
    <property type="evidence" value="ECO:0007669"/>
    <property type="project" value="InterPro"/>
</dbReference>
<dbReference type="InterPro" id="IPR043502">
    <property type="entry name" value="DNA/RNA_pol_sf"/>
</dbReference>
<dbReference type="InterPro" id="IPR035300">
    <property type="entry name" value="L1_dsRBD"/>
</dbReference>
<keyword evidence="6" id="KW-1185">Reference proteome</keyword>
<dbReference type="FunFam" id="3.30.70.1820:FF:000002">
    <property type="entry name" value="LINE-1 retrotransposable element ORF1 protein"/>
    <property type="match status" value="1"/>
</dbReference>
<comment type="caution">
    <text evidence="5">The sequence shown here is derived from an EMBL/GenBank/DDBJ whole genome shotgun (WGS) entry which is preliminary data.</text>
</comment>
<feature type="domain" description="Endonuclease/exonuclease/phosphatase" evidence="3">
    <location>
        <begin position="153"/>
        <end position="372"/>
    </location>
</feature>
<accession>S8DJ42</accession>
<protein>
    <recommendedName>
        <fullName evidence="7">Endonuclease/exonuclease/phosphatase domain-containing protein</fullName>
    </recommendedName>
</protein>
<dbReference type="InterPro" id="IPR005135">
    <property type="entry name" value="Endo/exonuclease/phosphatase"/>
</dbReference>
<reference evidence="5 6" key="1">
    <citation type="journal article" date="2013" name="BMC Genomics">
        <title>The miniature genome of a carnivorous plant Genlisea aurea contains a low number of genes and short non-coding sequences.</title>
        <authorList>
            <person name="Leushkin E.V."/>
            <person name="Sutormin R.A."/>
            <person name="Nabieva E.R."/>
            <person name="Penin A.A."/>
            <person name="Kondrashov A.S."/>
            <person name="Logacheva M.D."/>
        </authorList>
    </citation>
    <scope>NUCLEOTIDE SEQUENCE [LARGE SCALE GENOMIC DNA]</scope>
</reference>
<dbReference type="Proteomes" id="UP000015453">
    <property type="component" value="Unassembled WGS sequence"/>
</dbReference>
<dbReference type="Pfam" id="PF02994">
    <property type="entry name" value="Transposase_22"/>
    <property type="match status" value="1"/>
</dbReference>
<dbReference type="OrthoDB" id="9909646at2759"/>
<dbReference type="AlphaFoldDB" id="S8DJ42"/>
<feature type="domain" description="L1 transposable element RRM" evidence="2">
    <location>
        <begin position="3"/>
        <end position="80"/>
    </location>
</feature>
<evidence type="ECO:0008006" key="7">
    <source>
        <dbReference type="Google" id="ProtNLM"/>
    </source>
</evidence>
<evidence type="ECO:0000259" key="4">
    <source>
        <dbReference type="Pfam" id="PF17490"/>
    </source>
</evidence>
<dbReference type="Gene3D" id="3.30.70.1820">
    <property type="entry name" value="L1 transposable element, RRM domain"/>
    <property type="match status" value="1"/>
</dbReference>
<dbReference type="Gene3D" id="3.30.250.20">
    <property type="entry name" value="L1 transposable element, C-terminal domain"/>
    <property type="match status" value="1"/>
</dbReference>
<sequence length="696" mass="81756">GPENIFNKIIEENFPNLKKDIPMKVQEAYRTPNRLDQKKTSPRHIIIKTQNIQNKERILRAAKEKGQVTYKGKPIRLTPDFSMETMKARRSWIDVLQKLRDHGCKPRLLYPAKLSFTINGENKIFQDKNKFKQYHTDSTTKKMTGVNNHWSLISLNINGLNSPIKRHRLRDWIQKQDPTFCCLQETHLNHKDRHLLRVKGWEKVFQSNGPKKQAGVAILISNKIDFKLKSIRRDGDGHFILITGTTHQDDVSILNIYAPNIKAPTYVKETLLELKAVIKPHTLIVGDFNTPLSPMDRSIRQKPNREIRELMEVMNQMDLTDIYRTFHPNRKEYTFFSAAHGTFSKIDHILGNKANFHRYKKILVTTCVLSDHHGIKLEFNNNSTPRKPTNSWKLNGQLLNHRWVREEIKKEIKVFLEFNENKDTTYPILWDTMKAVLRGKFIALSAHIKKTEKAHIRDLTAQLKALEKKEADSPRRSRRMEIIKLRAEINKIETQKTIQRINETKSWFFEKVNKIDKPLSKLIKRQKENMQINKIRNEKGDITTDTEEIQRIIRSYYKSLYATKLENVKEMDLFLDKYHLPKLNQDQVNNLNKPISREEIEVVIKNLPTKKSPGPDGFNAEFYQNFQEELIPILLNVFHRIESEESLPNSFYEATVTLIPKPHKDPTKKENYRPISLMNIDAKILNKILANRIQEH</sequence>
<organism evidence="5 6">
    <name type="scientific">Genlisea aurea</name>
    <dbReference type="NCBI Taxonomy" id="192259"/>
    <lineage>
        <taxon>Eukaryota</taxon>
        <taxon>Viridiplantae</taxon>
        <taxon>Streptophyta</taxon>
        <taxon>Embryophyta</taxon>
        <taxon>Tracheophyta</taxon>
        <taxon>Spermatophyta</taxon>
        <taxon>Magnoliopsida</taxon>
        <taxon>eudicotyledons</taxon>
        <taxon>Gunneridae</taxon>
        <taxon>Pentapetalae</taxon>
        <taxon>asterids</taxon>
        <taxon>lamiids</taxon>
        <taxon>Lamiales</taxon>
        <taxon>Lentibulariaceae</taxon>
        <taxon>Genlisea</taxon>
    </lineage>
</organism>
<comment type="similarity">
    <text evidence="1">Belongs to the transposase 22 family.</text>
</comment>
<dbReference type="SUPFAM" id="SSF56219">
    <property type="entry name" value="DNase I-like"/>
    <property type="match status" value="1"/>
</dbReference>
<dbReference type="Pfam" id="PF17490">
    <property type="entry name" value="Tnp_22_dsRBD"/>
    <property type="match status" value="1"/>
</dbReference>
<dbReference type="EMBL" id="AUSU01008314">
    <property type="protein sequence ID" value="EPS59507.1"/>
    <property type="molecule type" value="Genomic_DNA"/>
</dbReference>